<evidence type="ECO:0000256" key="2">
    <source>
        <dbReference type="ARBA" id="ARBA00023253"/>
    </source>
</evidence>
<keyword evidence="4" id="KW-0328">Glycosyltransferase</keyword>
<dbReference type="GO" id="GO:0046922">
    <property type="term" value="F:peptide-O-fucosyltransferase activity"/>
    <property type="evidence" value="ECO:0007669"/>
    <property type="project" value="UniProtKB-EC"/>
</dbReference>
<gene>
    <name evidence="4" type="primary">OFUT5</name>
    <name evidence="4" type="ORF">PIB30_114310</name>
</gene>
<comment type="caution">
    <text evidence="4">The sequence shown here is derived from an EMBL/GenBank/DDBJ whole genome shotgun (WGS) entry which is preliminary data.</text>
</comment>
<dbReference type="PANTHER" id="PTHR13398">
    <property type="entry name" value="GDP-FUCOSE PROTEIN O-FUCOSYLTRANSFERASE 2"/>
    <property type="match status" value="1"/>
</dbReference>
<dbReference type="InterPro" id="IPR045130">
    <property type="entry name" value="OFUT2-like"/>
</dbReference>
<evidence type="ECO:0000256" key="3">
    <source>
        <dbReference type="ARBA" id="ARBA00023277"/>
    </source>
</evidence>
<evidence type="ECO:0000313" key="5">
    <source>
        <dbReference type="Proteomes" id="UP001341840"/>
    </source>
</evidence>
<keyword evidence="2" id="KW-0294">Fucose metabolism</keyword>
<dbReference type="PANTHER" id="PTHR13398:SF0">
    <property type="entry name" value="GDP-FUCOSE PROTEIN O-FUCOSYLTRANSFERASE 2"/>
    <property type="match status" value="1"/>
</dbReference>
<dbReference type="EC" id="2.4.1.221" evidence="4"/>
<keyword evidence="3" id="KW-0119">Carbohydrate metabolism</keyword>
<accession>A0ABU6R2T7</accession>
<dbReference type="Proteomes" id="UP001341840">
    <property type="component" value="Unassembled WGS sequence"/>
</dbReference>
<reference evidence="4 5" key="1">
    <citation type="journal article" date="2023" name="Plants (Basel)">
        <title>Bridging the Gap: Combining Genomics and Transcriptomics Approaches to Understand Stylosanthes scabra, an Orphan Legume from the Brazilian Caatinga.</title>
        <authorList>
            <person name="Ferreira-Neto J.R.C."/>
            <person name="da Silva M.D."/>
            <person name="Binneck E."/>
            <person name="de Melo N.F."/>
            <person name="da Silva R.H."/>
            <person name="de Melo A.L.T.M."/>
            <person name="Pandolfi V."/>
            <person name="Bustamante F.O."/>
            <person name="Brasileiro-Vidal A.C."/>
            <person name="Benko-Iseppon A.M."/>
        </authorList>
    </citation>
    <scope>NUCLEOTIDE SEQUENCE [LARGE SCALE GENOMIC DNA]</scope>
    <source>
        <tissue evidence="4">Leaves</tissue>
    </source>
</reference>
<protein>
    <submittedName>
        <fullName evidence="4">O-fucosyltransferase 5</fullName>
        <ecNumber evidence="4">2.4.1.221</ecNumber>
    </submittedName>
</protein>
<evidence type="ECO:0000256" key="1">
    <source>
        <dbReference type="ARBA" id="ARBA00022679"/>
    </source>
</evidence>
<proteinExistence type="predicted"/>
<feature type="non-terminal residue" evidence="4">
    <location>
        <position position="83"/>
    </location>
</feature>
<keyword evidence="5" id="KW-1185">Reference proteome</keyword>
<organism evidence="4 5">
    <name type="scientific">Stylosanthes scabra</name>
    <dbReference type="NCBI Taxonomy" id="79078"/>
    <lineage>
        <taxon>Eukaryota</taxon>
        <taxon>Viridiplantae</taxon>
        <taxon>Streptophyta</taxon>
        <taxon>Embryophyta</taxon>
        <taxon>Tracheophyta</taxon>
        <taxon>Spermatophyta</taxon>
        <taxon>Magnoliopsida</taxon>
        <taxon>eudicotyledons</taxon>
        <taxon>Gunneridae</taxon>
        <taxon>Pentapetalae</taxon>
        <taxon>rosids</taxon>
        <taxon>fabids</taxon>
        <taxon>Fabales</taxon>
        <taxon>Fabaceae</taxon>
        <taxon>Papilionoideae</taxon>
        <taxon>50 kb inversion clade</taxon>
        <taxon>dalbergioids sensu lato</taxon>
        <taxon>Dalbergieae</taxon>
        <taxon>Pterocarpus clade</taxon>
        <taxon>Stylosanthes</taxon>
    </lineage>
</organism>
<evidence type="ECO:0000313" key="4">
    <source>
        <dbReference type="EMBL" id="MED6117900.1"/>
    </source>
</evidence>
<sequence>NLKKPSCFYPIPQAADCILRVVETADAPAIYLSTDAAESETGLLQSLVVLDGKPIQLVKRPARNSAEKWDALLYRSGIEGDSQ</sequence>
<dbReference type="EMBL" id="JASCZI010010303">
    <property type="protein sequence ID" value="MED6117900.1"/>
    <property type="molecule type" value="Genomic_DNA"/>
</dbReference>
<keyword evidence="1 4" id="KW-0808">Transferase</keyword>
<name>A0ABU6R2T7_9FABA</name>
<feature type="non-terminal residue" evidence="4">
    <location>
        <position position="1"/>
    </location>
</feature>